<evidence type="ECO:0000313" key="1">
    <source>
        <dbReference type="EMBL" id="MBC6467423.1"/>
    </source>
</evidence>
<evidence type="ECO:0000313" key="2">
    <source>
        <dbReference type="Proteomes" id="UP000805614"/>
    </source>
</evidence>
<name>A0ABR7LRE9_9ACTN</name>
<dbReference type="Pfam" id="PF07617">
    <property type="entry name" value="DUF1579"/>
    <property type="match status" value="1"/>
</dbReference>
<gene>
    <name evidence="1" type="ORF">HKK74_18265</name>
</gene>
<dbReference type="InterPro" id="IPR011473">
    <property type="entry name" value="DUF1579"/>
</dbReference>
<protein>
    <submittedName>
        <fullName evidence="1">DUF1579 family protein</fullName>
    </submittedName>
</protein>
<accession>A0ABR7LRE9</accession>
<proteinExistence type="predicted"/>
<dbReference type="Proteomes" id="UP000805614">
    <property type="component" value="Unassembled WGS sequence"/>
</dbReference>
<reference evidence="1 2" key="1">
    <citation type="submission" date="2020-06" db="EMBL/GenBank/DDBJ databases">
        <title>Actinomadura xiongansis sp. nov., isolated from soil of Baiyangdian.</title>
        <authorList>
            <person name="Zhang X."/>
        </authorList>
    </citation>
    <scope>NUCLEOTIDE SEQUENCE [LARGE SCALE GENOMIC DNA]</scope>
    <source>
        <strain evidence="1 2">HBUM206468</strain>
    </source>
</reference>
<keyword evidence="2" id="KW-1185">Reference proteome</keyword>
<comment type="caution">
    <text evidence="1">The sequence shown here is derived from an EMBL/GenBank/DDBJ whole genome shotgun (WGS) entry which is preliminary data.</text>
</comment>
<sequence length="160" mass="17934">MTDNSNTRASGQRPATEAENRRLDALVGHWRSRGQTVATPSEPTIRIAGTDTYEWLAGGFFLIHRVDVRMGDDQVEVIEMIGPYDPATRTYPMRSFDNHGNFTTMQASVSDDGVWTFAGDSERATLVIAPDRNAMTASWERTDDGSGSRHWMDMNFTRLT</sequence>
<dbReference type="RefSeq" id="WP_187244444.1">
    <property type="nucleotide sequence ID" value="NZ_BAAAOK010000004.1"/>
</dbReference>
<dbReference type="EMBL" id="JABVEC010000013">
    <property type="protein sequence ID" value="MBC6467423.1"/>
    <property type="molecule type" value="Genomic_DNA"/>
</dbReference>
<organism evidence="1 2">
    <name type="scientific">Actinomadura alba</name>
    <dbReference type="NCBI Taxonomy" id="406431"/>
    <lineage>
        <taxon>Bacteria</taxon>
        <taxon>Bacillati</taxon>
        <taxon>Actinomycetota</taxon>
        <taxon>Actinomycetes</taxon>
        <taxon>Streptosporangiales</taxon>
        <taxon>Thermomonosporaceae</taxon>
        <taxon>Actinomadura</taxon>
    </lineage>
</organism>